<evidence type="ECO:0000259" key="7">
    <source>
        <dbReference type="PROSITE" id="PS50045"/>
    </source>
</evidence>
<dbReference type="EMBL" id="FNVG01000002">
    <property type="protein sequence ID" value="SEF56792.1"/>
    <property type="molecule type" value="Genomic_DNA"/>
</dbReference>
<dbReference type="InterPro" id="IPR025943">
    <property type="entry name" value="Sigma_54_int_dom_ATP-bd_2"/>
</dbReference>
<keyword evidence="5" id="KW-0804">Transcription</keyword>
<keyword evidence="3" id="KW-0805">Transcription regulation</keyword>
<dbReference type="Pfam" id="PF01590">
    <property type="entry name" value="GAF"/>
    <property type="match status" value="1"/>
</dbReference>
<keyword evidence="2" id="KW-0067">ATP-binding</keyword>
<evidence type="ECO:0000256" key="5">
    <source>
        <dbReference type="ARBA" id="ARBA00023163"/>
    </source>
</evidence>
<dbReference type="CDD" id="cd00009">
    <property type="entry name" value="AAA"/>
    <property type="match status" value="1"/>
</dbReference>
<proteinExistence type="predicted"/>
<sequence length="603" mass="67154">MLVNPTPPQKAWLRDSWKRSIQAGLNSRTQPEDHRLPRNEVTERVDQHQTLIQVVEEHAYPLFCQIFSRTDSRLILADTKGIIIKTWGQKRFREKLTEIALDQGVYWDEGLKGTNAIGTAIVEKRPVSVIGGEHFIRHHHFISCTASPIFSPTGELIGVLDVTSEYQAHNDATQVLIQNMVQNIESELLNFIPDAALKIKLGHDSSVLDSGWQGIVVTDKNGQVLAQNAIAASVLANQLQPGDAIESVLDSLALNRVRKTEQFYYQVESVNRHHSNKPSLAKNMPVKSEQQPSCPLHQGDPVVEQAWKQAITVMDKRIGLVISGETGTGKNEFVKALHRQSVLSDNPLISINCGALPKDLIEAELFGYAPGAFTGANPKGFEGRFRQADGGILFLDEIADLPLSAQSRLLHVLQEKVVAPIGATRSYPVDVYVIVASHKNLKEMVAQGEFREDLWYRLEGLSITLPSVRYRQDLEALIRSIFAQHANQQTLSDSLLEKMTHYPWPGNIREIDSTCRLIAALCDIDNIQLTDLPDNIQEKFCSLDGRVTTSVHDLQATLEAKLIQTMQATNGNVSLASRLLGVSRNTIYRKLNKLGIKTTKQQS</sequence>
<dbReference type="Gene3D" id="1.10.8.60">
    <property type="match status" value="1"/>
</dbReference>
<dbReference type="Pfam" id="PF25601">
    <property type="entry name" value="AAA_lid_14"/>
    <property type="match status" value="1"/>
</dbReference>
<dbReference type="InterPro" id="IPR029016">
    <property type="entry name" value="GAF-like_dom_sf"/>
</dbReference>
<dbReference type="OrthoDB" id="9804019at2"/>
<name>A0A1H5T1N2_9VIBR</name>
<dbReference type="AlphaFoldDB" id="A0A1H5T1N2"/>
<dbReference type="InterPro" id="IPR009057">
    <property type="entry name" value="Homeodomain-like_sf"/>
</dbReference>
<dbReference type="InterPro" id="IPR027417">
    <property type="entry name" value="P-loop_NTPase"/>
</dbReference>
<dbReference type="PANTHER" id="PTHR32071">
    <property type="entry name" value="TRANSCRIPTIONAL REGULATORY PROTEIN"/>
    <property type="match status" value="1"/>
</dbReference>
<dbReference type="FunFam" id="3.40.50.300:FF:000006">
    <property type="entry name" value="DNA-binding transcriptional regulator NtrC"/>
    <property type="match status" value="1"/>
</dbReference>
<evidence type="ECO:0000256" key="6">
    <source>
        <dbReference type="SAM" id="MobiDB-lite"/>
    </source>
</evidence>
<dbReference type="Gene3D" id="1.10.10.60">
    <property type="entry name" value="Homeodomain-like"/>
    <property type="match status" value="1"/>
</dbReference>
<dbReference type="Proteomes" id="UP000236721">
    <property type="component" value="Unassembled WGS sequence"/>
</dbReference>
<dbReference type="GO" id="GO:0006355">
    <property type="term" value="P:regulation of DNA-templated transcription"/>
    <property type="evidence" value="ECO:0007669"/>
    <property type="project" value="InterPro"/>
</dbReference>
<dbReference type="SUPFAM" id="SSF52540">
    <property type="entry name" value="P-loop containing nucleoside triphosphate hydrolases"/>
    <property type="match status" value="1"/>
</dbReference>
<dbReference type="PROSITE" id="PS00675">
    <property type="entry name" value="SIGMA54_INTERACT_1"/>
    <property type="match status" value="1"/>
</dbReference>
<evidence type="ECO:0000256" key="1">
    <source>
        <dbReference type="ARBA" id="ARBA00022741"/>
    </source>
</evidence>
<dbReference type="InterPro" id="IPR025662">
    <property type="entry name" value="Sigma_54_int_dom_ATP-bd_1"/>
</dbReference>
<dbReference type="InterPro" id="IPR002197">
    <property type="entry name" value="HTH_Fis"/>
</dbReference>
<evidence type="ECO:0000256" key="3">
    <source>
        <dbReference type="ARBA" id="ARBA00023015"/>
    </source>
</evidence>
<dbReference type="SMART" id="SM00382">
    <property type="entry name" value="AAA"/>
    <property type="match status" value="1"/>
</dbReference>
<dbReference type="Gene3D" id="3.40.50.300">
    <property type="entry name" value="P-loop containing nucleotide triphosphate hydrolases"/>
    <property type="match status" value="1"/>
</dbReference>
<dbReference type="InterPro" id="IPR058031">
    <property type="entry name" value="AAA_lid_NorR"/>
</dbReference>
<feature type="region of interest" description="Disordered" evidence="6">
    <location>
        <begin position="275"/>
        <end position="296"/>
    </location>
</feature>
<evidence type="ECO:0000313" key="8">
    <source>
        <dbReference type="EMBL" id="SEF56792.1"/>
    </source>
</evidence>
<dbReference type="Pfam" id="PF02954">
    <property type="entry name" value="HTH_8"/>
    <property type="match status" value="1"/>
</dbReference>
<keyword evidence="9" id="KW-1185">Reference proteome</keyword>
<feature type="domain" description="Sigma-54 factor interaction" evidence="7">
    <location>
        <begin position="296"/>
        <end position="520"/>
    </location>
</feature>
<gene>
    <name evidence="8" type="ORF">SAMN04488244_10291</name>
</gene>
<dbReference type="PRINTS" id="PR01590">
    <property type="entry name" value="HTHFIS"/>
</dbReference>
<dbReference type="Gene3D" id="3.30.450.40">
    <property type="match status" value="1"/>
</dbReference>
<dbReference type="GO" id="GO:0043565">
    <property type="term" value="F:sequence-specific DNA binding"/>
    <property type="evidence" value="ECO:0007669"/>
    <property type="project" value="InterPro"/>
</dbReference>
<evidence type="ECO:0000256" key="2">
    <source>
        <dbReference type="ARBA" id="ARBA00022840"/>
    </source>
</evidence>
<dbReference type="SUPFAM" id="SSF46689">
    <property type="entry name" value="Homeodomain-like"/>
    <property type="match status" value="1"/>
</dbReference>
<accession>A0A1H5T1N2</accession>
<dbReference type="InterPro" id="IPR003018">
    <property type="entry name" value="GAF"/>
</dbReference>
<dbReference type="RefSeq" id="WP_103878705.1">
    <property type="nucleotide sequence ID" value="NZ_FNVG01000002.1"/>
</dbReference>
<dbReference type="GO" id="GO:0005524">
    <property type="term" value="F:ATP binding"/>
    <property type="evidence" value="ECO:0007669"/>
    <property type="project" value="UniProtKB-KW"/>
</dbReference>
<dbReference type="PROSITE" id="PS00676">
    <property type="entry name" value="SIGMA54_INTERACT_2"/>
    <property type="match status" value="1"/>
</dbReference>
<dbReference type="PANTHER" id="PTHR32071:SF77">
    <property type="entry name" value="TRANSCRIPTIONAL REGULATORY PROTEIN"/>
    <property type="match status" value="1"/>
</dbReference>
<evidence type="ECO:0000313" key="9">
    <source>
        <dbReference type="Proteomes" id="UP000236721"/>
    </source>
</evidence>
<dbReference type="PROSITE" id="PS50045">
    <property type="entry name" value="SIGMA54_INTERACT_4"/>
    <property type="match status" value="1"/>
</dbReference>
<dbReference type="Pfam" id="PF00158">
    <property type="entry name" value="Sigma54_activat"/>
    <property type="match status" value="1"/>
</dbReference>
<keyword evidence="1" id="KW-0547">Nucleotide-binding</keyword>
<organism evidence="8 9">
    <name type="scientific">Vibrio hangzhouensis</name>
    <dbReference type="NCBI Taxonomy" id="462991"/>
    <lineage>
        <taxon>Bacteria</taxon>
        <taxon>Pseudomonadati</taxon>
        <taxon>Pseudomonadota</taxon>
        <taxon>Gammaproteobacteria</taxon>
        <taxon>Vibrionales</taxon>
        <taxon>Vibrionaceae</taxon>
        <taxon>Vibrio</taxon>
    </lineage>
</organism>
<protein>
    <submittedName>
        <fullName evidence="8">Transcriptional regulator of acetoin/glycerol metabolism</fullName>
    </submittedName>
</protein>
<dbReference type="InterPro" id="IPR003593">
    <property type="entry name" value="AAA+_ATPase"/>
</dbReference>
<evidence type="ECO:0000256" key="4">
    <source>
        <dbReference type="ARBA" id="ARBA00023125"/>
    </source>
</evidence>
<keyword evidence="4" id="KW-0238">DNA-binding</keyword>
<reference evidence="9" key="1">
    <citation type="submission" date="2016-10" db="EMBL/GenBank/DDBJ databases">
        <authorList>
            <person name="Varghese N."/>
            <person name="Submissions S."/>
        </authorList>
    </citation>
    <scope>NUCLEOTIDE SEQUENCE [LARGE SCALE GENOMIC DNA]</scope>
    <source>
        <strain evidence="9">CGMCC 1.7062</strain>
    </source>
</reference>
<dbReference type="InterPro" id="IPR002078">
    <property type="entry name" value="Sigma_54_int"/>
</dbReference>